<proteinExistence type="predicted"/>
<gene>
    <name evidence="1" type="ORF">DILT_LOCUS8336</name>
</gene>
<reference evidence="1 2" key="1">
    <citation type="submission" date="2018-11" db="EMBL/GenBank/DDBJ databases">
        <authorList>
            <consortium name="Pathogen Informatics"/>
        </authorList>
    </citation>
    <scope>NUCLEOTIDE SEQUENCE [LARGE SCALE GENOMIC DNA]</scope>
</reference>
<evidence type="ECO:0000313" key="2">
    <source>
        <dbReference type="Proteomes" id="UP000281553"/>
    </source>
</evidence>
<sequence>MGNGKIQEDSASDVMYNVARWCGNAEIGTGETRECGNKLPKLIIKFKLHNGKLVGHLRRVQTSNGQLGCVVVQV</sequence>
<keyword evidence="2" id="KW-1185">Reference proteome</keyword>
<name>A0A3P7L504_DIBLA</name>
<dbReference type="EMBL" id="UYRU01054057">
    <property type="protein sequence ID" value="VDN12505.1"/>
    <property type="molecule type" value="Genomic_DNA"/>
</dbReference>
<accession>A0A3P7L504</accession>
<organism evidence="1 2">
    <name type="scientific">Dibothriocephalus latus</name>
    <name type="common">Fish tapeworm</name>
    <name type="synonym">Diphyllobothrium latum</name>
    <dbReference type="NCBI Taxonomy" id="60516"/>
    <lineage>
        <taxon>Eukaryota</taxon>
        <taxon>Metazoa</taxon>
        <taxon>Spiralia</taxon>
        <taxon>Lophotrochozoa</taxon>
        <taxon>Platyhelminthes</taxon>
        <taxon>Cestoda</taxon>
        <taxon>Eucestoda</taxon>
        <taxon>Diphyllobothriidea</taxon>
        <taxon>Diphyllobothriidae</taxon>
        <taxon>Dibothriocephalus</taxon>
    </lineage>
</organism>
<dbReference type="AlphaFoldDB" id="A0A3P7L504"/>
<dbReference type="Proteomes" id="UP000281553">
    <property type="component" value="Unassembled WGS sequence"/>
</dbReference>
<evidence type="ECO:0000313" key="1">
    <source>
        <dbReference type="EMBL" id="VDN12505.1"/>
    </source>
</evidence>
<protein>
    <submittedName>
        <fullName evidence="1">Uncharacterized protein</fullName>
    </submittedName>
</protein>